<dbReference type="Proteomes" id="UP000823775">
    <property type="component" value="Unassembled WGS sequence"/>
</dbReference>
<protein>
    <submittedName>
        <fullName evidence="1">Uncharacterized protein</fullName>
    </submittedName>
</protein>
<comment type="caution">
    <text evidence="1">The sequence shown here is derived from an EMBL/GenBank/DDBJ whole genome shotgun (WGS) entry which is preliminary data.</text>
</comment>
<organism evidence="1 2">
    <name type="scientific">Datura stramonium</name>
    <name type="common">Jimsonweed</name>
    <name type="synonym">Common thornapple</name>
    <dbReference type="NCBI Taxonomy" id="4076"/>
    <lineage>
        <taxon>Eukaryota</taxon>
        <taxon>Viridiplantae</taxon>
        <taxon>Streptophyta</taxon>
        <taxon>Embryophyta</taxon>
        <taxon>Tracheophyta</taxon>
        <taxon>Spermatophyta</taxon>
        <taxon>Magnoliopsida</taxon>
        <taxon>eudicotyledons</taxon>
        <taxon>Gunneridae</taxon>
        <taxon>Pentapetalae</taxon>
        <taxon>asterids</taxon>
        <taxon>lamiids</taxon>
        <taxon>Solanales</taxon>
        <taxon>Solanaceae</taxon>
        <taxon>Solanoideae</taxon>
        <taxon>Datureae</taxon>
        <taxon>Datura</taxon>
    </lineage>
</organism>
<keyword evidence="2" id="KW-1185">Reference proteome</keyword>
<reference evidence="1 2" key="1">
    <citation type="journal article" date="2021" name="BMC Genomics">
        <title>Datura genome reveals duplications of psychoactive alkaloid biosynthetic genes and high mutation rate following tissue culture.</title>
        <authorList>
            <person name="Rajewski A."/>
            <person name="Carter-House D."/>
            <person name="Stajich J."/>
            <person name="Litt A."/>
        </authorList>
    </citation>
    <scope>NUCLEOTIDE SEQUENCE [LARGE SCALE GENOMIC DNA]</scope>
    <source>
        <strain evidence="1">AR-01</strain>
    </source>
</reference>
<sequence>MVVVEVTKDWGLNREQMVRMAHLVQILRWSKVLAICWRVVGVFSSSFGHLVYGER</sequence>
<accession>A0ABS8TEI3</accession>
<proteinExistence type="predicted"/>
<name>A0ABS8TEI3_DATST</name>
<evidence type="ECO:0000313" key="2">
    <source>
        <dbReference type="Proteomes" id="UP000823775"/>
    </source>
</evidence>
<dbReference type="EMBL" id="JACEIK010001438">
    <property type="protein sequence ID" value="MCD7469395.1"/>
    <property type="molecule type" value="Genomic_DNA"/>
</dbReference>
<evidence type="ECO:0000313" key="1">
    <source>
        <dbReference type="EMBL" id="MCD7469395.1"/>
    </source>
</evidence>
<feature type="non-terminal residue" evidence="1">
    <location>
        <position position="55"/>
    </location>
</feature>
<gene>
    <name evidence="1" type="ORF">HAX54_008369</name>
</gene>